<dbReference type="RefSeq" id="WP_188960254.1">
    <property type="nucleotide sequence ID" value="NZ_BMOE01000001.1"/>
</dbReference>
<reference evidence="3" key="2">
    <citation type="submission" date="2020-09" db="EMBL/GenBank/DDBJ databases">
        <authorList>
            <person name="Sun Q."/>
            <person name="Ohkuma M."/>
        </authorList>
    </citation>
    <scope>NUCLEOTIDE SEQUENCE</scope>
    <source>
        <strain evidence="3">JCM 14371</strain>
    </source>
</reference>
<dbReference type="InterPro" id="IPR002575">
    <property type="entry name" value="Aminoglycoside_PTrfase"/>
</dbReference>
<dbReference type="AlphaFoldDB" id="A0A917P4B4"/>
<dbReference type="InterPro" id="IPR011009">
    <property type="entry name" value="Kinase-like_dom_sf"/>
</dbReference>
<evidence type="ECO:0000313" key="4">
    <source>
        <dbReference type="Proteomes" id="UP000635726"/>
    </source>
</evidence>
<keyword evidence="4" id="KW-1185">Reference proteome</keyword>
<sequence length="401" mass="42318">MTVAELLLVADGAGVLASACRALPHETSGAGLEAWAARVFGEGVWLLHDGGLWAGRGCGPLRFERRAGGAVPGGTGPAGAAAPPLPGERSWQRAGWRDGVTAWAQGVLGAPVTRCAWVHASDVGAVVVLDGPAGRAFLKVGEDAREVVAARWVARHFPHGSADLLGTDTARGLLLTRDAGTALLGSADLNDWRRAVRRMADLHTLPLDGGGAEGLPVQAFAALPGRLEGLLREDVLLGWGMTDAQVQRALAARPAVLDAHARVTAACPRAAPCHGDLHANNVLVPPARTPGDARLFDWSEAHVGQPLMDVGWFLAFVMLPFRADLPVRAAYPDLAERLWDGYRDAAGLDTALPWRDVALLSLYARAAAYDARYRAWSGTVPGFRPLYAPYALRTAAHFAPA</sequence>
<comment type="caution">
    <text evidence="3">The sequence shown here is derived from an EMBL/GenBank/DDBJ whole genome shotgun (WGS) entry which is preliminary data.</text>
</comment>
<organism evidence="3 4">
    <name type="scientific">Deinococcus aquiradiocola</name>
    <dbReference type="NCBI Taxonomy" id="393059"/>
    <lineage>
        <taxon>Bacteria</taxon>
        <taxon>Thermotogati</taxon>
        <taxon>Deinococcota</taxon>
        <taxon>Deinococci</taxon>
        <taxon>Deinococcales</taxon>
        <taxon>Deinococcaceae</taxon>
        <taxon>Deinococcus</taxon>
    </lineage>
</organism>
<proteinExistence type="predicted"/>
<evidence type="ECO:0000313" key="3">
    <source>
        <dbReference type="EMBL" id="GGJ60801.1"/>
    </source>
</evidence>
<evidence type="ECO:0000259" key="2">
    <source>
        <dbReference type="Pfam" id="PF01636"/>
    </source>
</evidence>
<dbReference type="Gene3D" id="3.90.1200.10">
    <property type="match status" value="1"/>
</dbReference>
<accession>A0A917P4B4</accession>
<name>A0A917P4B4_9DEIO</name>
<reference evidence="3" key="1">
    <citation type="journal article" date="2014" name="Int. J. Syst. Evol. Microbiol.">
        <title>Complete genome sequence of Corynebacterium casei LMG S-19264T (=DSM 44701T), isolated from a smear-ripened cheese.</title>
        <authorList>
            <consortium name="US DOE Joint Genome Institute (JGI-PGF)"/>
            <person name="Walter F."/>
            <person name="Albersmeier A."/>
            <person name="Kalinowski J."/>
            <person name="Ruckert C."/>
        </authorList>
    </citation>
    <scope>NUCLEOTIDE SEQUENCE</scope>
    <source>
        <strain evidence="3">JCM 14371</strain>
    </source>
</reference>
<dbReference type="SUPFAM" id="SSF56112">
    <property type="entry name" value="Protein kinase-like (PK-like)"/>
    <property type="match status" value="1"/>
</dbReference>
<feature type="domain" description="Aminoglycoside phosphotransferase" evidence="2">
    <location>
        <begin position="134"/>
        <end position="343"/>
    </location>
</feature>
<evidence type="ECO:0000256" key="1">
    <source>
        <dbReference type="SAM" id="MobiDB-lite"/>
    </source>
</evidence>
<gene>
    <name evidence="3" type="ORF">GCM10008939_00690</name>
</gene>
<dbReference type="EMBL" id="BMOE01000001">
    <property type="protein sequence ID" value="GGJ60801.1"/>
    <property type="molecule type" value="Genomic_DNA"/>
</dbReference>
<dbReference type="Proteomes" id="UP000635726">
    <property type="component" value="Unassembled WGS sequence"/>
</dbReference>
<dbReference type="Pfam" id="PF01636">
    <property type="entry name" value="APH"/>
    <property type="match status" value="1"/>
</dbReference>
<protein>
    <recommendedName>
        <fullName evidence="2">Aminoglycoside phosphotransferase domain-containing protein</fullName>
    </recommendedName>
</protein>
<feature type="region of interest" description="Disordered" evidence="1">
    <location>
        <begin position="69"/>
        <end position="88"/>
    </location>
</feature>